<evidence type="ECO:0000313" key="2">
    <source>
        <dbReference type="EMBL" id="GAA4023538.1"/>
    </source>
</evidence>
<dbReference type="EMBL" id="BAAAZX010000035">
    <property type="protein sequence ID" value="GAA4023538.1"/>
    <property type="molecule type" value="Genomic_DNA"/>
</dbReference>
<sequence length="117" mass="12923">MTEALGEHGPVLHRDDGDEQERKQAQDLADPADREATGEFGELGELYRCHIRRGFPPRTNCGLRKRGQGIAYGHRILRAGDEGWGDEGWGTSGVDDGREDDGSTLTSIMLEVLRSFP</sequence>
<feature type="compositionally biased region" description="Basic and acidic residues" evidence="1">
    <location>
        <begin position="10"/>
        <end position="37"/>
    </location>
</feature>
<name>A0ABP7TAW5_9ACTN</name>
<accession>A0ABP7TAW5</accession>
<proteinExistence type="predicted"/>
<comment type="caution">
    <text evidence="2">The sequence shown here is derived from an EMBL/GenBank/DDBJ whole genome shotgun (WGS) entry which is preliminary data.</text>
</comment>
<reference evidence="3" key="1">
    <citation type="journal article" date="2019" name="Int. J. Syst. Evol. Microbiol.">
        <title>The Global Catalogue of Microorganisms (GCM) 10K type strain sequencing project: providing services to taxonomists for standard genome sequencing and annotation.</title>
        <authorList>
            <consortium name="The Broad Institute Genomics Platform"/>
            <consortium name="The Broad Institute Genome Sequencing Center for Infectious Disease"/>
            <person name="Wu L."/>
            <person name="Ma J."/>
        </authorList>
    </citation>
    <scope>NUCLEOTIDE SEQUENCE [LARGE SCALE GENOMIC DNA]</scope>
    <source>
        <strain evidence="3">JCM 16924</strain>
    </source>
</reference>
<organism evidence="2 3">
    <name type="scientific">Streptomyces plumbiresistens</name>
    <dbReference type="NCBI Taxonomy" id="511811"/>
    <lineage>
        <taxon>Bacteria</taxon>
        <taxon>Bacillati</taxon>
        <taxon>Actinomycetota</taxon>
        <taxon>Actinomycetes</taxon>
        <taxon>Kitasatosporales</taxon>
        <taxon>Streptomycetaceae</taxon>
        <taxon>Streptomyces</taxon>
    </lineage>
</organism>
<gene>
    <name evidence="2" type="ORF">GCM10022232_80910</name>
</gene>
<evidence type="ECO:0000313" key="3">
    <source>
        <dbReference type="Proteomes" id="UP001500456"/>
    </source>
</evidence>
<feature type="region of interest" description="Disordered" evidence="1">
    <location>
        <begin position="1"/>
        <end position="39"/>
    </location>
</feature>
<dbReference type="Proteomes" id="UP001500456">
    <property type="component" value="Unassembled WGS sequence"/>
</dbReference>
<protein>
    <submittedName>
        <fullName evidence="2">Uncharacterized protein</fullName>
    </submittedName>
</protein>
<evidence type="ECO:0000256" key="1">
    <source>
        <dbReference type="SAM" id="MobiDB-lite"/>
    </source>
</evidence>
<keyword evidence="3" id="KW-1185">Reference proteome</keyword>
<feature type="region of interest" description="Disordered" evidence="1">
    <location>
        <begin position="83"/>
        <end position="102"/>
    </location>
</feature>